<evidence type="ECO:0000313" key="6">
    <source>
        <dbReference type="Proteomes" id="UP001139516"/>
    </source>
</evidence>
<dbReference type="PANTHER" id="PTHR42659:SF2">
    <property type="entry name" value="XANTHINE DEHYDROGENASE SUBUNIT C-RELATED"/>
    <property type="match status" value="1"/>
</dbReference>
<keyword evidence="6" id="KW-1185">Reference proteome</keyword>
<keyword evidence="1" id="KW-0285">Flavoprotein</keyword>
<dbReference type="InterPro" id="IPR002346">
    <property type="entry name" value="Mopterin_DH_FAD-bd"/>
</dbReference>
<keyword evidence="2" id="KW-0274">FAD</keyword>
<keyword evidence="3" id="KW-0560">Oxidoreductase</keyword>
<evidence type="ECO:0000256" key="2">
    <source>
        <dbReference type="ARBA" id="ARBA00022827"/>
    </source>
</evidence>
<dbReference type="GO" id="GO:0071949">
    <property type="term" value="F:FAD binding"/>
    <property type="evidence" value="ECO:0007669"/>
    <property type="project" value="InterPro"/>
</dbReference>
<dbReference type="PROSITE" id="PS51387">
    <property type="entry name" value="FAD_PCMH"/>
    <property type="match status" value="1"/>
</dbReference>
<dbReference type="RefSeq" id="WP_248666623.1">
    <property type="nucleotide sequence ID" value="NZ_JALPRX010000034.1"/>
</dbReference>
<gene>
    <name evidence="5" type="ORF">M0638_08910</name>
</gene>
<accession>A0A9X2BTD5</accession>
<dbReference type="InterPro" id="IPR036683">
    <property type="entry name" value="CO_DH_flav_C_dom_sf"/>
</dbReference>
<dbReference type="PANTHER" id="PTHR42659">
    <property type="entry name" value="XANTHINE DEHYDROGENASE SUBUNIT C-RELATED"/>
    <property type="match status" value="1"/>
</dbReference>
<dbReference type="EMBL" id="JALPRX010000034">
    <property type="protein sequence ID" value="MCK8784498.1"/>
    <property type="molecule type" value="Genomic_DNA"/>
</dbReference>
<evidence type="ECO:0000256" key="1">
    <source>
        <dbReference type="ARBA" id="ARBA00022630"/>
    </source>
</evidence>
<evidence type="ECO:0000259" key="4">
    <source>
        <dbReference type="PROSITE" id="PS51387"/>
    </source>
</evidence>
<dbReference type="InterPro" id="IPR051312">
    <property type="entry name" value="Diverse_Substr_Oxidored"/>
</dbReference>
<protein>
    <submittedName>
        <fullName evidence="5">FAD binding domain-containing protein</fullName>
    </submittedName>
</protein>
<dbReference type="SUPFAM" id="SSF56176">
    <property type="entry name" value="FAD-binding/transporter-associated domain-like"/>
    <property type="match status" value="1"/>
</dbReference>
<proteinExistence type="predicted"/>
<dbReference type="SUPFAM" id="SSF55447">
    <property type="entry name" value="CO dehydrogenase flavoprotein C-terminal domain-like"/>
    <property type="match status" value="1"/>
</dbReference>
<reference evidence="5" key="1">
    <citation type="submission" date="2022-04" db="EMBL/GenBank/DDBJ databases">
        <title>Roseomonas acroporae sp. nov., isolated from coral Acropora digitifera.</title>
        <authorList>
            <person name="Sun H."/>
        </authorList>
    </citation>
    <scope>NUCLEOTIDE SEQUENCE</scope>
    <source>
        <strain evidence="5">NAR14</strain>
    </source>
</reference>
<dbReference type="Proteomes" id="UP001139516">
    <property type="component" value="Unassembled WGS sequence"/>
</dbReference>
<feature type="domain" description="FAD-binding PCMH-type" evidence="4">
    <location>
        <begin position="1"/>
        <end position="176"/>
    </location>
</feature>
<dbReference type="InterPro" id="IPR016167">
    <property type="entry name" value="FAD-bd_PCMH_sub1"/>
</dbReference>
<comment type="caution">
    <text evidence="5">The sequence shown here is derived from an EMBL/GenBank/DDBJ whole genome shotgun (WGS) entry which is preliminary data.</text>
</comment>
<dbReference type="AlphaFoldDB" id="A0A9X2BTD5"/>
<dbReference type="Gene3D" id="3.30.465.10">
    <property type="match status" value="1"/>
</dbReference>
<dbReference type="InterPro" id="IPR016166">
    <property type="entry name" value="FAD-bd_PCMH"/>
</dbReference>
<name>A0A9X2BTD5_9PROT</name>
<dbReference type="Pfam" id="PF00941">
    <property type="entry name" value="FAD_binding_5"/>
    <property type="match status" value="1"/>
</dbReference>
<organism evidence="5 6">
    <name type="scientific">Roseomonas acroporae</name>
    <dbReference type="NCBI Taxonomy" id="2937791"/>
    <lineage>
        <taxon>Bacteria</taxon>
        <taxon>Pseudomonadati</taxon>
        <taxon>Pseudomonadota</taxon>
        <taxon>Alphaproteobacteria</taxon>
        <taxon>Acetobacterales</taxon>
        <taxon>Roseomonadaceae</taxon>
        <taxon>Roseomonas</taxon>
    </lineage>
</organism>
<sequence length="275" mass="28127">MKPPAFDYARPATLPEAFAALLGTEGAMALGGGQSLLPMLGLRVAAPSLLVDLARLPGLREVTETAARIRIGAGVTHAAIEDGVVADPSRGMLRRVAAGIAYRAVRNFGTIGGAVALADPAADWPACLLALDAVAIIAGPDGERRLPLEALLLGAYTTALEAGEILLGFDVPRLGAASRWGWCKLARKQGAYADSIGAVVLPGDGAPPRIVLGATTSRPALLPHAAAALARGEAGATLRDALLGDIEAAEPDADSYRRRCHLATVQRAIAQATSA</sequence>
<dbReference type="InterPro" id="IPR016169">
    <property type="entry name" value="FAD-bd_PCMH_sub2"/>
</dbReference>
<dbReference type="InterPro" id="IPR036318">
    <property type="entry name" value="FAD-bd_PCMH-like_sf"/>
</dbReference>
<dbReference type="Gene3D" id="3.30.43.10">
    <property type="entry name" value="Uridine Diphospho-n-acetylenolpyruvylglucosamine Reductase, domain 2"/>
    <property type="match status" value="1"/>
</dbReference>
<evidence type="ECO:0000256" key="3">
    <source>
        <dbReference type="ARBA" id="ARBA00023002"/>
    </source>
</evidence>
<evidence type="ECO:0000313" key="5">
    <source>
        <dbReference type="EMBL" id="MCK8784498.1"/>
    </source>
</evidence>
<dbReference type="GO" id="GO:0016491">
    <property type="term" value="F:oxidoreductase activity"/>
    <property type="evidence" value="ECO:0007669"/>
    <property type="project" value="UniProtKB-KW"/>
</dbReference>